<protein>
    <submittedName>
        <fullName evidence="1">Uncharacterized protein</fullName>
    </submittedName>
</protein>
<name>A0A0C2IXY1_THEKT</name>
<evidence type="ECO:0000313" key="2">
    <source>
        <dbReference type="Proteomes" id="UP000031668"/>
    </source>
</evidence>
<gene>
    <name evidence="1" type="ORF">RF11_13638</name>
</gene>
<keyword evidence="2" id="KW-1185">Reference proteome</keyword>
<comment type="caution">
    <text evidence="1">The sequence shown here is derived from an EMBL/GenBank/DDBJ whole genome shotgun (WGS) entry which is preliminary data.</text>
</comment>
<dbReference type="Proteomes" id="UP000031668">
    <property type="component" value="Unassembled WGS sequence"/>
</dbReference>
<evidence type="ECO:0000313" key="1">
    <source>
        <dbReference type="EMBL" id="KII61712.1"/>
    </source>
</evidence>
<organism evidence="1 2">
    <name type="scientific">Thelohanellus kitauei</name>
    <name type="common">Myxosporean</name>
    <dbReference type="NCBI Taxonomy" id="669202"/>
    <lineage>
        <taxon>Eukaryota</taxon>
        <taxon>Metazoa</taxon>
        <taxon>Cnidaria</taxon>
        <taxon>Myxozoa</taxon>
        <taxon>Myxosporea</taxon>
        <taxon>Bivalvulida</taxon>
        <taxon>Platysporina</taxon>
        <taxon>Myxobolidae</taxon>
        <taxon>Thelohanellus</taxon>
    </lineage>
</organism>
<reference evidence="1 2" key="1">
    <citation type="journal article" date="2014" name="Genome Biol. Evol.">
        <title>The genome of the myxosporean Thelohanellus kitauei shows adaptations to nutrient acquisition within its fish host.</title>
        <authorList>
            <person name="Yang Y."/>
            <person name="Xiong J."/>
            <person name="Zhou Z."/>
            <person name="Huo F."/>
            <person name="Miao W."/>
            <person name="Ran C."/>
            <person name="Liu Y."/>
            <person name="Zhang J."/>
            <person name="Feng J."/>
            <person name="Wang M."/>
            <person name="Wang M."/>
            <person name="Wang L."/>
            <person name="Yao B."/>
        </authorList>
    </citation>
    <scope>NUCLEOTIDE SEQUENCE [LARGE SCALE GENOMIC DNA]</scope>
    <source>
        <strain evidence="1">Wuqing</strain>
    </source>
</reference>
<accession>A0A0C2IXY1</accession>
<sequence>MEGESAQIQCKVKDSEIVFEFVECEMTIIPDLHSKMLNVRIGHFFRFDKDTKYKYSGNGTFMFNNIAANRFYMIRLYNLTINFQNYNKTCELNDNNLNTMFLDMGSKEYVYPCNNLVEKPIPIPYSQYFGTCCCILSDDKEEWTKNGDTNCVYIYYASGCANPDSPLCFKKLTRDLFKYSLCRTCARHF</sequence>
<proteinExistence type="predicted"/>
<dbReference type="AlphaFoldDB" id="A0A0C2IXY1"/>
<dbReference type="EMBL" id="JWZT01005274">
    <property type="protein sequence ID" value="KII61712.1"/>
    <property type="molecule type" value="Genomic_DNA"/>
</dbReference>